<name>A0ABZ0ET55_9BURK</name>
<gene>
    <name evidence="1" type="ORF">RW095_24655</name>
</gene>
<dbReference type="RefSeq" id="WP_317021531.1">
    <property type="nucleotide sequence ID" value="NZ_CP136513.1"/>
</dbReference>
<sequence length="89" mass="9850">MSQDKPTIQTPPFRALPLAVDPLGCDPRESYPPDAAAGCDMVVPDPWLFWTGWSVCEYARPDAADITVATSIEEKETFIFNLSLKHDPV</sequence>
<evidence type="ECO:0000313" key="2">
    <source>
        <dbReference type="Proteomes" id="UP001302652"/>
    </source>
</evidence>
<dbReference type="Proteomes" id="UP001302652">
    <property type="component" value="Chromosome 1"/>
</dbReference>
<accession>A0ABZ0ET55</accession>
<dbReference type="EMBL" id="CP136513">
    <property type="protein sequence ID" value="WOD19432.1"/>
    <property type="molecule type" value="Genomic_DNA"/>
</dbReference>
<proteinExistence type="predicted"/>
<organism evidence="1 2">
    <name type="scientific">Paraburkholderia kirstenboschensis</name>
    <dbReference type="NCBI Taxonomy" id="1245436"/>
    <lineage>
        <taxon>Bacteria</taxon>
        <taxon>Pseudomonadati</taxon>
        <taxon>Pseudomonadota</taxon>
        <taxon>Betaproteobacteria</taxon>
        <taxon>Burkholderiales</taxon>
        <taxon>Burkholderiaceae</taxon>
        <taxon>Paraburkholderia</taxon>
    </lineage>
</organism>
<evidence type="ECO:0000313" key="1">
    <source>
        <dbReference type="EMBL" id="WOD19432.1"/>
    </source>
</evidence>
<keyword evidence="2" id="KW-1185">Reference proteome</keyword>
<reference evidence="1 2" key="1">
    <citation type="submission" date="2023-10" db="EMBL/GenBank/DDBJ databases">
        <title>Surface-active antibiotics is a multifunctional adaptation for post-fire microbes.</title>
        <authorList>
            <person name="Liu M.D."/>
            <person name="Du Y."/>
            <person name="Koupaei S.K."/>
            <person name="Kim N.R."/>
            <person name="Zhang W."/>
            <person name="Traxler M.F."/>
        </authorList>
    </citation>
    <scope>NUCLEOTIDE SEQUENCE [LARGE SCALE GENOMIC DNA]</scope>
    <source>
        <strain evidence="1 2">F3</strain>
    </source>
</reference>
<protein>
    <submittedName>
        <fullName evidence="1">Uncharacterized protein</fullName>
    </submittedName>
</protein>